<name>A0A9N8E1I8_9STRA</name>
<dbReference type="GO" id="GO:0008033">
    <property type="term" value="P:tRNA processing"/>
    <property type="evidence" value="ECO:0007669"/>
    <property type="project" value="InterPro"/>
</dbReference>
<evidence type="ECO:0000313" key="4">
    <source>
        <dbReference type="EMBL" id="CAB9512274.1"/>
    </source>
</evidence>
<keyword evidence="1" id="KW-0808">Transferase</keyword>
<dbReference type="SUPFAM" id="SSF52402">
    <property type="entry name" value="Adenine nucleotide alpha hydrolases-like"/>
    <property type="match status" value="1"/>
</dbReference>
<dbReference type="GO" id="GO:0016740">
    <property type="term" value="F:transferase activity"/>
    <property type="evidence" value="ECO:0007669"/>
    <property type="project" value="UniProtKB-KW"/>
</dbReference>
<dbReference type="PANTHER" id="PTHR43686">
    <property type="entry name" value="SULFURTRANSFERASE-RELATED"/>
    <property type="match status" value="1"/>
</dbReference>
<evidence type="ECO:0000256" key="2">
    <source>
        <dbReference type="SAM" id="SignalP"/>
    </source>
</evidence>
<dbReference type="NCBIfam" id="NF007972">
    <property type="entry name" value="PRK10696.1"/>
    <property type="match status" value="1"/>
</dbReference>
<accession>A0A9N8E1I8</accession>
<feature type="signal peptide" evidence="2">
    <location>
        <begin position="1"/>
        <end position="28"/>
    </location>
</feature>
<comment type="caution">
    <text evidence="4">The sequence shown here is derived from an EMBL/GenBank/DDBJ whole genome shotgun (WGS) entry which is preliminary data.</text>
</comment>
<reference evidence="4" key="1">
    <citation type="submission" date="2020-06" db="EMBL/GenBank/DDBJ databases">
        <authorList>
            <consortium name="Plant Systems Biology data submission"/>
        </authorList>
    </citation>
    <scope>NUCLEOTIDE SEQUENCE</scope>
    <source>
        <strain evidence="4">D6</strain>
    </source>
</reference>
<keyword evidence="2" id="KW-0732">Signal</keyword>
<dbReference type="PIRSF" id="PIRSF004976">
    <property type="entry name" value="ATPase_YdaO"/>
    <property type="match status" value="1"/>
</dbReference>
<dbReference type="Gene3D" id="3.40.50.620">
    <property type="entry name" value="HUPs"/>
    <property type="match status" value="1"/>
</dbReference>
<organism evidence="4 5">
    <name type="scientific">Seminavis robusta</name>
    <dbReference type="NCBI Taxonomy" id="568900"/>
    <lineage>
        <taxon>Eukaryota</taxon>
        <taxon>Sar</taxon>
        <taxon>Stramenopiles</taxon>
        <taxon>Ochrophyta</taxon>
        <taxon>Bacillariophyta</taxon>
        <taxon>Bacillariophyceae</taxon>
        <taxon>Bacillariophycidae</taxon>
        <taxon>Naviculales</taxon>
        <taxon>Naviculaceae</taxon>
        <taxon>Seminavis</taxon>
    </lineage>
</organism>
<dbReference type="AlphaFoldDB" id="A0A9N8E1I8"/>
<dbReference type="Proteomes" id="UP001153069">
    <property type="component" value="Unassembled WGS sequence"/>
</dbReference>
<evidence type="ECO:0000256" key="1">
    <source>
        <dbReference type="ARBA" id="ARBA00022679"/>
    </source>
</evidence>
<dbReference type="EMBL" id="CAICTM010000526">
    <property type="protein sequence ID" value="CAB9512274.1"/>
    <property type="molecule type" value="Genomic_DNA"/>
</dbReference>
<dbReference type="CDD" id="cd24138">
    <property type="entry name" value="TtcA-like"/>
    <property type="match status" value="1"/>
</dbReference>
<dbReference type="OrthoDB" id="420046at2759"/>
<dbReference type="InterPro" id="IPR035107">
    <property type="entry name" value="tRNA_thiolation_TtcA_Ctu1"/>
</dbReference>
<feature type="chain" id="PRO_5040244521" description="tRNA(Ile)-lysidine/2-thiocytidine synthase N-terminal domain-containing protein" evidence="2">
    <location>
        <begin position="29"/>
        <end position="332"/>
    </location>
</feature>
<dbReference type="InterPro" id="IPR014729">
    <property type="entry name" value="Rossmann-like_a/b/a_fold"/>
</dbReference>
<proteinExistence type="predicted"/>
<evidence type="ECO:0000259" key="3">
    <source>
        <dbReference type="Pfam" id="PF01171"/>
    </source>
</evidence>
<keyword evidence="5" id="KW-1185">Reference proteome</keyword>
<feature type="domain" description="tRNA(Ile)-lysidine/2-thiocytidine synthase N-terminal" evidence="3">
    <location>
        <begin position="88"/>
        <end position="253"/>
    </location>
</feature>
<dbReference type="InterPro" id="IPR011063">
    <property type="entry name" value="TilS/TtcA_N"/>
</dbReference>
<protein>
    <recommendedName>
        <fullName evidence="3">tRNA(Ile)-lysidine/2-thiocytidine synthase N-terminal domain-containing protein</fullName>
    </recommendedName>
</protein>
<evidence type="ECO:0000313" key="5">
    <source>
        <dbReference type="Proteomes" id="UP001153069"/>
    </source>
</evidence>
<gene>
    <name evidence="4" type="ORF">SEMRO_527_G160590.2</name>
</gene>
<dbReference type="Pfam" id="PF01171">
    <property type="entry name" value="ATP_bind_3"/>
    <property type="match status" value="1"/>
</dbReference>
<dbReference type="PANTHER" id="PTHR43686:SF1">
    <property type="entry name" value="AMINOTRAN_5 DOMAIN-CONTAINING PROTEIN"/>
    <property type="match status" value="1"/>
</dbReference>
<sequence>MATSLSRQCSIASLVLLLLLLLPSNTWSLASIAKKPTTTTATTTTTESLLWTPANNNNKELEQLEWKLLRQVRQVAKDYEMLQDGDHIMVCVSGGKDSASLLVLLMKLQQHLQTKFRLTAVHVDQKQPGYNGTSLVEWLRDDLKVDDYRIVEEDTYSIVVNKTQADKSFCTLCSRLRRGILYSTALELGCNKIALGHHADDALETLFLNMLHAGQIKAMPARYTSTRGSLAVLRPLISSFETDLQTYATQQQFPILPCNLCSNQADLQRPQIKLLLATLESSFRNPQAKQNLVRSLGNIRPSHMLDQSLRQAVGMDPITGEEEEEGGEQQAV</sequence>